<evidence type="ECO:0000256" key="3">
    <source>
        <dbReference type="ARBA" id="ARBA00022475"/>
    </source>
</evidence>
<dbReference type="PATRIC" id="fig|36816.3.peg.4695"/>
<feature type="domain" description="ABC transmembrane type-1" evidence="9">
    <location>
        <begin position="107"/>
        <end position="298"/>
    </location>
</feature>
<proteinExistence type="inferred from homology"/>
<comment type="caution">
    <text evidence="10">The sequence shown here is derived from an EMBL/GenBank/DDBJ whole genome shotgun (WGS) entry which is preliminary data.</text>
</comment>
<evidence type="ECO:0000256" key="1">
    <source>
        <dbReference type="ARBA" id="ARBA00004651"/>
    </source>
</evidence>
<keyword evidence="11" id="KW-1185">Reference proteome</keyword>
<keyword evidence="2 7" id="KW-0813">Transport</keyword>
<feature type="transmembrane region" description="Helical" evidence="7">
    <location>
        <begin position="106"/>
        <end position="130"/>
    </location>
</feature>
<keyword evidence="6 7" id="KW-0472">Membrane</keyword>
<feature type="transmembrane region" description="Helical" evidence="7">
    <location>
        <begin position="142"/>
        <end position="163"/>
    </location>
</feature>
<accession>A0A0M8QGX2</accession>
<evidence type="ECO:0000256" key="4">
    <source>
        <dbReference type="ARBA" id="ARBA00022692"/>
    </source>
</evidence>
<gene>
    <name evidence="10" type="ORF">ADK41_21695</name>
</gene>
<protein>
    <submittedName>
        <fullName evidence="10">Transporter</fullName>
    </submittedName>
</protein>
<dbReference type="InterPro" id="IPR000515">
    <property type="entry name" value="MetI-like"/>
</dbReference>
<organism evidence="10 11">
    <name type="scientific">Streptomyces caelestis</name>
    <dbReference type="NCBI Taxonomy" id="36816"/>
    <lineage>
        <taxon>Bacteria</taxon>
        <taxon>Bacillati</taxon>
        <taxon>Actinomycetota</taxon>
        <taxon>Actinomycetes</taxon>
        <taxon>Kitasatosporales</taxon>
        <taxon>Streptomycetaceae</taxon>
        <taxon>Streptomyces</taxon>
    </lineage>
</organism>
<dbReference type="GO" id="GO:0055085">
    <property type="term" value="P:transmembrane transport"/>
    <property type="evidence" value="ECO:0007669"/>
    <property type="project" value="InterPro"/>
</dbReference>
<reference evidence="10 11" key="1">
    <citation type="submission" date="2015-07" db="EMBL/GenBank/DDBJ databases">
        <authorList>
            <person name="Noorani M."/>
        </authorList>
    </citation>
    <scope>NUCLEOTIDE SEQUENCE [LARGE SCALE GENOMIC DNA]</scope>
    <source>
        <strain evidence="10 11">NRRL B-24567</strain>
    </source>
</reference>
<comment type="similarity">
    <text evidence="7">Belongs to the binding-protein-dependent transport system permease family.</text>
</comment>
<feature type="transmembrane region" description="Helical" evidence="7">
    <location>
        <begin position="277"/>
        <end position="298"/>
    </location>
</feature>
<dbReference type="PANTHER" id="PTHR32243">
    <property type="entry name" value="MALTOSE TRANSPORT SYSTEM PERMEASE-RELATED"/>
    <property type="match status" value="1"/>
</dbReference>
<feature type="transmembrane region" description="Helical" evidence="7">
    <location>
        <begin position="51"/>
        <end position="76"/>
    </location>
</feature>
<evidence type="ECO:0000313" key="11">
    <source>
        <dbReference type="Proteomes" id="UP000037773"/>
    </source>
</evidence>
<feature type="region of interest" description="Disordered" evidence="8">
    <location>
        <begin position="1"/>
        <end position="43"/>
    </location>
</feature>
<name>A0A0M8QGX2_9ACTN</name>
<feature type="transmembrane region" description="Helical" evidence="7">
    <location>
        <begin position="219"/>
        <end position="244"/>
    </location>
</feature>
<dbReference type="Gene3D" id="1.10.3720.10">
    <property type="entry name" value="MetI-like"/>
    <property type="match status" value="1"/>
</dbReference>
<comment type="subcellular location">
    <subcellularLocation>
        <location evidence="1 7">Cell membrane</location>
        <topology evidence="1 7">Multi-pass membrane protein</topology>
    </subcellularLocation>
</comment>
<evidence type="ECO:0000313" key="10">
    <source>
        <dbReference type="EMBL" id="KOT36825.1"/>
    </source>
</evidence>
<feature type="transmembrane region" description="Helical" evidence="7">
    <location>
        <begin position="175"/>
        <end position="198"/>
    </location>
</feature>
<evidence type="ECO:0000259" key="9">
    <source>
        <dbReference type="PROSITE" id="PS50928"/>
    </source>
</evidence>
<dbReference type="EMBL" id="LGCN01000203">
    <property type="protein sequence ID" value="KOT36825.1"/>
    <property type="molecule type" value="Genomic_DNA"/>
</dbReference>
<evidence type="ECO:0000256" key="2">
    <source>
        <dbReference type="ARBA" id="ARBA00022448"/>
    </source>
</evidence>
<evidence type="ECO:0000256" key="8">
    <source>
        <dbReference type="SAM" id="MobiDB-lite"/>
    </source>
</evidence>
<dbReference type="InterPro" id="IPR035906">
    <property type="entry name" value="MetI-like_sf"/>
</dbReference>
<keyword evidence="4 7" id="KW-0812">Transmembrane</keyword>
<keyword evidence="5 7" id="KW-1133">Transmembrane helix</keyword>
<sequence length="313" mass="34571">MLDGLPAAEQVRRREVITKEAPPAAPAPARTTPEPPRPAKKRRAWDEAPRWQIYLPLGIYLVFTLIPFYWILLFALRPAGSTSLVPWPMTFVHFEKVWTDRSFGTFFYNSVLVGVATLVMTTLVALAGGYALARFDFKVKRAFMLALLCSQFVPGALLLVPLFEIFAELQMINSLGSVIIAETVFQLPLSIILISNFIKNVPYSLEEAAWVDGCNRFRAFRVVVLPLLRPGLIAVGSFAFVHSWNHFLFALMFLNNQEKQTIPVGLNTLMSADSVDLGALAAGGIIAAVPVVIVFAFIQKWLITGFSAGAVKG</sequence>
<dbReference type="CDD" id="cd06261">
    <property type="entry name" value="TM_PBP2"/>
    <property type="match status" value="1"/>
</dbReference>
<evidence type="ECO:0000256" key="7">
    <source>
        <dbReference type="RuleBase" id="RU363032"/>
    </source>
</evidence>
<evidence type="ECO:0000256" key="6">
    <source>
        <dbReference type="ARBA" id="ARBA00023136"/>
    </source>
</evidence>
<dbReference type="PROSITE" id="PS50928">
    <property type="entry name" value="ABC_TM1"/>
    <property type="match status" value="1"/>
</dbReference>
<dbReference type="PANTHER" id="PTHR32243:SF18">
    <property type="entry name" value="INNER MEMBRANE ABC TRANSPORTER PERMEASE PROTEIN YCJP"/>
    <property type="match status" value="1"/>
</dbReference>
<dbReference type="AlphaFoldDB" id="A0A0M8QGX2"/>
<dbReference type="Proteomes" id="UP000037773">
    <property type="component" value="Unassembled WGS sequence"/>
</dbReference>
<dbReference type="GO" id="GO:0005886">
    <property type="term" value="C:plasma membrane"/>
    <property type="evidence" value="ECO:0007669"/>
    <property type="project" value="UniProtKB-SubCell"/>
</dbReference>
<evidence type="ECO:0000256" key="5">
    <source>
        <dbReference type="ARBA" id="ARBA00022989"/>
    </source>
</evidence>
<dbReference type="SUPFAM" id="SSF161098">
    <property type="entry name" value="MetI-like"/>
    <property type="match status" value="1"/>
</dbReference>
<feature type="compositionally biased region" description="Low complexity" evidence="8">
    <location>
        <begin position="19"/>
        <end position="32"/>
    </location>
</feature>
<keyword evidence="3" id="KW-1003">Cell membrane</keyword>
<dbReference type="InterPro" id="IPR050901">
    <property type="entry name" value="BP-dep_ABC_trans_perm"/>
</dbReference>
<dbReference type="Pfam" id="PF00528">
    <property type="entry name" value="BPD_transp_1"/>
    <property type="match status" value="1"/>
</dbReference>